<evidence type="ECO:0000259" key="7">
    <source>
        <dbReference type="PROSITE" id="PS51192"/>
    </source>
</evidence>
<name>A0A381UXA2_9ZZZZ</name>
<dbReference type="GO" id="GO:0016787">
    <property type="term" value="F:hydrolase activity"/>
    <property type="evidence" value="ECO:0007669"/>
    <property type="project" value="UniProtKB-KW"/>
</dbReference>
<sequence>HRPFKAEIAGSNPAGVTMNIYLGRPFLKFNDLGLDKRLMAGIQSAGYTTLTPIQNKAIPFAIEGRDLLGLAQTGTGKTAAFAIPLLQKLSAGYTGKIKALVIAPTRELADQIHQNISQLSSGLKTKSITLYGGVSKNPQDEKLQKGVDIVVACPGRLLDHIRESTIDLSTLNTLVLDEADTMCDMGFLPDIRKIIAHLPSKRQTLFFAATMPSDIRNLAKDILDNPTEVQIGVIAPAKTVAHSLYPVTEKLKSELFFRLIESTATGQVIVFTRTKHRTKRLFAQLEKRKYNAAALQGNMSQNRRTQAIDGFRKGKFDFLVATDIASRGIDIPDISHVINYDMPNTVDAYIHRIGRTGRAENLGEAITISIPEDESMITRIEKILKSSIERKTVTDFNYGPLVDSDRRSVSSRNSKPQNSKTRPRRSSRWKGRKESGTNYGPAKAEMKPTRS</sequence>
<evidence type="ECO:0000259" key="9">
    <source>
        <dbReference type="PROSITE" id="PS51195"/>
    </source>
</evidence>
<dbReference type="GO" id="GO:0003676">
    <property type="term" value="F:nucleic acid binding"/>
    <property type="evidence" value="ECO:0007669"/>
    <property type="project" value="InterPro"/>
</dbReference>
<gene>
    <name evidence="10" type="ORF">METZ01_LOCUS85613</name>
</gene>
<accession>A0A381UXA2</accession>
<dbReference type="InterPro" id="IPR050079">
    <property type="entry name" value="DEAD_box_RNA_helicase"/>
</dbReference>
<dbReference type="InterPro" id="IPR014014">
    <property type="entry name" value="RNA_helicase_DEAD_Q_motif"/>
</dbReference>
<dbReference type="Pfam" id="PF00270">
    <property type="entry name" value="DEAD"/>
    <property type="match status" value="1"/>
</dbReference>
<keyword evidence="2" id="KW-0547">Nucleotide-binding</keyword>
<feature type="region of interest" description="Disordered" evidence="6">
    <location>
        <begin position="397"/>
        <end position="451"/>
    </location>
</feature>
<evidence type="ECO:0000256" key="1">
    <source>
        <dbReference type="ARBA" id="ARBA00022490"/>
    </source>
</evidence>
<dbReference type="GO" id="GO:0005524">
    <property type="term" value="F:ATP binding"/>
    <property type="evidence" value="ECO:0007669"/>
    <property type="project" value="UniProtKB-KW"/>
</dbReference>
<dbReference type="PROSITE" id="PS51194">
    <property type="entry name" value="HELICASE_CTER"/>
    <property type="match status" value="1"/>
</dbReference>
<feature type="non-terminal residue" evidence="10">
    <location>
        <position position="1"/>
    </location>
</feature>
<keyword evidence="4" id="KW-0347">Helicase</keyword>
<reference evidence="10" key="1">
    <citation type="submission" date="2018-05" db="EMBL/GenBank/DDBJ databases">
        <authorList>
            <person name="Lanie J.A."/>
            <person name="Ng W.-L."/>
            <person name="Kazmierczak K.M."/>
            <person name="Andrzejewski T.M."/>
            <person name="Davidsen T.M."/>
            <person name="Wayne K.J."/>
            <person name="Tettelin H."/>
            <person name="Glass J.I."/>
            <person name="Rusch D."/>
            <person name="Podicherti R."/>
            <person name="Tsui H.-C.T."/>
            <person name="Winkler M.E."/>
        </authorList>
    </citation>
    <scope>NUCLEOTIDE SEQUENCE</scope>
</reference>
<evidence type="ECO:0000256" key="4">
    <source>
        <dbReference type="ARBA" id="ARBA00022806"/>
    </source>
</evidence>
<feature type="domain" description="Helicase C-terminal" evidence="8">
    <location>
        <begin position="243"/>
        <end position="399"/>
    </location>
</feature>
<dbReference type="SMART" id="SM00490">
    <property type="entry name" value="HELICc"/>
    <property type="match status" value="1"/>
</dbReference>
<proteinExistence type="predicted"/>
<evidence type="ECO:0000256" key="6">
    <source>
        <dbReference type="SAM" id="MobiDB-lite"/>
    </source>
</evidence>
<dbReference type="EMBL" id="UINC01007337">
    <property type="protein sequence ID" value="SVA32759.1"/>
    <property type="molecule type" value="Genomic_DNA"/>
</dbReference>
<keyword evidence="5" id="KW-0067">ATP-binding</keyword>
<evidence type="ECO:0000256" key="3">
    <source>
        <dbReference type="ARBA" id="ARBA00022801"/>
    </source>
</evidence>
<evidence type="ECO:0000256" key="2">
    <source>
        <dbReference type="ARBA" id="ARBA00022741"/>
    </source>
</evidence>
<organism evidence="10">
    <name type="scientific">marine metagenome</name>
    <dbReference type="NCBI Taxonomy" id="408172"/>
    <lineage>
        <taxon>unclassified sequences</taxon>
        <taxon>metagenomes</taxon>
        <taxon>ecological metagenomes</taxon>
    </lineage>
</organism>
<dbReference type="AlphaFoldDB" id="A0A381UXA2"/>
<evidence type="ECO:0000256" key="5">
    <source>
        <dbReference type="ARBA" id="ARBA00022840"/>
    </source>
</evidence>
<dbReference type="Gene3D" id="3.40.50.300">
    <property type="entry name" value="P-loop containing nucleotide triphosphate hydrolases"/>
    <property type="match status" value="2"/>
</dbReference>
<dbReference type="SMART" id="SM00487">
    <property type="entry name" value="DEXDc"/>
    <property type="match status" value="1"/>
</dbReference>
<dbReference type="InterPro" id="IPR011545">
    <property type="entry name" value="DEAD/DEAH_box_helicase_dom"/>
</dbReference>
<protein>
    <recommendedName>
        <fullName evidence="11">RNA helicase</fullName>
    </recommendedName>
</protein>
<dbReference type="InterPro" id="IPR044742">
    <property type="entry name" value="DEAD/DEAH_RhlB"/>
</dbReference>
<evidence type="ECO:0008006" key="11">
    <source>
        <dbReference type="Google" id="ProtNLM"/>
    </source>
</evidence>
<dbReference type="InterPro" id="IPR014001">
    <property type="entry name" value="Helicase_ATP-bd"/>
</dbReference>
<dbReference type="GO" id="GO:0005829">
    <property type="term" value="C:cytosol"/>
    <property type="evidence" value="ECO:0007669"/>
    <property type="project" value="TreeGrafter"/>
</dbReference>
<dbReference type="PANTHER" id="PTHR47959:SF13">
    <property type="entry name" value="ATP-DEPENDENT RNA HELICASE RHLE"/>
    <property type="match status" value="1"/>
</dbReference>
<dbReference type="GO" id="GO:0003724">
    <property type="term" value="F:RNA helicase activity"/>
    <property type="evidence" value="ECO:0007669"/>
    <property type="project" value="InterPro"/>
</dbReference>
<evidence type="ECO:0000259" key="8">
    <source>
        <dbReference type="PROSITE" id="PS51194"/>
    </source>
</evidence>
<feature type="compositionally biased region" description="Basic residues" evidence="6">
    <location>
        <begin position="421"/>
        <end position="431"/>
    </location>
</feature>
<evidence type="ECO:0000313" key="10">
    <source>
        <dbReference type="EMBL" id="SVA32759.1"/>
    </source>
</evidence>
<dbReference type="InterPro" id="IPR001650">
    <property type="entry name" value="Helicase_C-like"/>
</dbReference>
<keyword evidence="3" id="KW-0378">Hydrolase</keyword>
<keyword evidence="1" id="KW-0963">Cytoplasm</keyword>
<dbReference type="InterPro" id="IPR027417">
    <property type="entry name" value="P-loop_NTPase"/>
</dbReference>
<dbReference type="SUPFAM" id="SSF52540">
    <property type="entry name" value="P-loop containing nucleoside triphosphate hydrolases"/>
    <property type="match status" value="1"/>
</dbReference>
<feature type="domain" description="Helicase ATP-binding" evidence="7">
    <location>
        <begin position="58"/>
        <end position="229"/>
    </location>
</feature>
<dbReference type="PROSITE" id="PS51195">
    <property type="entry name" value="Q_MOTIF"/>
    <property type="match status" value="1"/>
</dbReference>
<feature type="domain" description="DEAD-box RNA helicase Q" evidence="9">
    <location>
        <begin position="27"/>
        <end position="55"/>
    </location>
</feature>
<dbReference type="PANTHER" id="PTHR47959">
    <property type="entry name" value="ATP-DEPENDENT RNA HELICASE RHLE-RELATED"/>
    <property type="match status" value="1"/>
</dbReference>
<dbReference type="FunFam" id="3.40.50.300:FF:000108">
    <property type="entry name" value="ATP-dependent RNA helicase RhlE"/>
    <property type="match status" value="1"/>
</dbReference>
<dbReference type="CDD" id="cd00268">
    <property type="entry name" value="DEADc"/>
    <property type="match status" value="1"/>
</dbReference>
<dbReference type="PROSITE" id="PS51192">
    <property type="entry name" value="HELICASE_ATP_BIND_1"/>
    <property type="match status" value="1"/>
</dbReference>
<feature type="non-terminal residue" evidence="10">
    <location>
        <position position="451"/>
    </location>
</feature>
<dbReference type="Pfam" id="PF00271">
    <property type="entry name" value="Helicase_C"/>
    <property type="match status" value="1"/>
</dbReference>
<dbReference type="CDD" id="cd18787">
    <property type="entry name" value="SF2_C_DEAD"/>
    <property type="match status" value="1"/>
</dbReference>